<feature type="region of interest" description="Disordered" evidence="1">
    <location>
        <begin position="1"/>
        <end position="35"/>
    </location>
</feature>
<reference evidence="2 3" key="1">
    <citation type="submission" date="2016-04" db="EMBL/GenBank/DDBJ databases">
        <title>Draft genome of Fonsecaea erecta CBS 125763.</title>
        <authorList>
            <person name="Weiss V.A."/>
            <person name="Vicente V.A."/>
            <person name="Raittz R.T."/>
            <person name="Moreno L.F."/>
            <person name="De Souza E.M."/>
            <person name="Pedrosa F.O."/>
            <person name="Steffens M.B."/>
            <person name="Faoro H."/>
            <person name="Tadra-Sfeir M.Z."/>
            <person name="Najafzadeh M.J."/>
            <person name="Felipe M.S."/>
            <person name="Teixeira M."/>
            <person name="Sun J."/>
            <person name="Xi L."/>
            <person name="Gomes R."/>
            <person name="De Azevedo C.M."/>
            <person name="Salgado C.G."/>
            <person name="Da Silva M.B."/>
            <person name="Nascimento M.F."/>
            <person name="Queiroz-Telles F."/>
            <person name="Attili D.S."/>
            <person name="Gorbushina A."/>
        </authorList>
    </citation>
    <scope>NUCLEOTIDE SEQUENCE [LARGE SCALE GENOMIC DNA]</scope>
    <source>
        <strain evidence="2 3">CBS 125763</strain>
    </source>
</reference>
<dbReference type="PANTHER" id="PTHR37540:SF5">
    <property type="entry name" value="TRANSCRIPTION FACTOR DOMAIN-CONTAINING PROTEIN"/>
    <property type="match status" value="1"/>
</dbReference>
<dbReference type="EMBL" id="LVYI01000001">
    <property type="protein sequence ID" value="OAP64168.1"/>
    <property type="molecule type" value="Genomic_DNA"/>
</dbReference>
<dbReference type="GeneID" id="30004310"/>
<organism evidence="2 3">
    <name type="scientific">Fonsecaea erecta</name>
    <dbReference type="NCBI Taxonomy" id="1367422"/>
    <lineage>
        <taxon>Eukaryota</taxon>
        <taxon>Fungi</taxon>
        <taxon>Dikarya</taxon>
        <taxon>Ascomycota</taxon>
        <taxon>Pezizomycotina</taxon>
        <taxon>Eurotiomycetes</taxon>
        <taxon>Chaetothyriomycetidae</taxon>
        <taxon>Chaetothyriales</taxon>
        <taxon>Herpotrichiellaceae</taxon>
        <taxon>Fonsecaea</taxon>
    </lineage>
</organism>
<sequence length="494" mass="54758">MAQTPSRRGGGGGGSSSSSRPGSDSAPPAPAAEQRFQFIAVSGREPRPSAETRRLVHSHAQANYRRRHPHRPRQTTWEVDVSALVDESAQNITNTSNTTSQAAVGPVTLLPANRSDPFQSFGIEAGSRAHRLWDHVYDGTCAKFRILIEIGFIDLVRETIAVTQMLSASAWHLVNFCRAEDDSGEEAQYALITTRSLQQRLNNLATGTSDEVVTTVLAAAAYANLIKEPRIFQVHMDGLTKILHHRGGEQTLDSTPGLRLAMFLIETNGRLGQDATPQYRPPYHLLATRSRLDFHQTDVNLLSQSETCDSIDQSAAVQHICQRLRQLNQIVDDECTKRELWHDSPFTLFHVSPLLHDCLSISRGTVRDGLQLRQRECFRLASILYLCGIRAKFDFEHGAGMLYGTKLQLMVGTPGMLPRWESSNVFLVWILTVAACSAILFDELRTQFVSMLAECIHAAGIGSFDEYSSMIYDFMWCSGALGPALSSLAGRIRF</sequence>
<name>A0A178ZWG4_9EURO</name>
<dbReference type="STRING" id="1367422.A0A178ZWG4"/>
<evidence type="ECO:0000256" key="1">
    <source>
        <dbReference type="SAM" id="MobiDB-lite"/>
    </source>
</evidence>
<dbReference type="RefSeq" id="XP_018697535.1">
    <property type="nucleotide sequence ID" value="XM_018831656.1"/>
</dbReference>
<gene>
    <name evidence="2" type="ORF">AYL99_00140</name>
</gene>
<evidence type="ECO:0000313" key="2">
    <source>
        <dbReference type="EMBL" id="OAP64168.1"/>
    </source>
</evidence>
<dbReference type="PANTHER" id="PTHR37540">
    <property type="entry name" value="TRANSCRIPTION FACTOR (ACR-2), PUTATIVE-RELATED-RELATED"/>
    <property type="match status" value="1"/>
</dbReference>
<evidence type="ECO:0008006" key="4">
    <source>
        <dbReference type="Google" id="ProtNLM"/>
    </source>
</evidence>
<dbReference type="AlphaFoldDB" id="A0A178ZWG4"/>
<proteinExistence type="predicted"/>
<evidence type="ECO:0000313" key="3">
    <source>
        <dbReference type="Proteomes" id="UP000078343"/>
    </source>
</evidence>
<accession>A0A178ZWG4</accession>
<feature type="compositionally biased region" description="Low complexity" evidence="1">
    <location>
        <begin position="16"/>
        <end position="26"/>
    </location>
</feature>
<keyword evidence="3" id="KW-1185">Reference proteome</keyword>
<comment type="caution">
    <text evidence="2">The sequence shown here is derived from an EMBL/GenBank/DDBJ whole genome shotgun (WGS) entry which is preliminary data.</text>
</comment>
<protein>
    <recommendedName>
        <fullName evidence="4">Transcription factor domain-containing protein</fullName>
    </recommendedName>
</protein>
<dbReference type="Proteomes" id="UP000078343">
    <property type="component" value="Unassembled WGS sequence"/>
</dbReference>
<dbReference type="OrthoDB" id="4159781at2759"/>